<comment type="caution">
    <text evidence="2">The sequence shown here is derived from an EMBL/GenBank/DDBJ whole genome shotgun (WGS) entry which is preliminary data.</text>
</comment>
<organism evidence="2">
    <name type="scientific">marine sediment metagenome</name>
    <dbReference type="NCBI Taxonomy" id="412755"/>
    <lineage>
        <taxon>unclassified sequences</taxon>
        <taxon>metagenomes</taxon>
        <taxon>ecological metagenomes</taxon>
    </lineage>
</organism>
<dbReference type="SMART" id="SM01321">
    <property type="entry name" value="Y1_Tnp"/>
    <property type="match status" value="1"/>
</dbReference>
<dbReference type="InterPro" id="IPR002686">
    <property type="entry name" value="Transposase_17"/>
</dbReference>
<dbReference type="InterPro" id="IPR036515">
    <property type="entry name" value="Transposase_17_sf"/>
</dbReference>
<dbReference type="GO" id="GO:0003677">
    <property type="term" value="F:DNA binding"/>
    <property type="evidence" value="ECO:0007669"/>
    <property type="project" value="InterPro"/>
</dbReference>
<reference evidence="2" key="1">
    <citation type="journal article" date="2015" name="Nature">
        <title>Complex archaea that bridge the gap between prokaryotes and eukaryotes.</title>
        <authorList>
            <person name="Spang A."/>
            <person name="Saw J.H."/>
            <person name="Jorgensen S.L."/>
            <person name="Zaremba-Niedzwiedzka K."/>
            <person name="Martijn J."/>
            <person name="Lind A.E."/>
            <person name="van Eijk R."/>
            <person name="Schleper C."/>
            <person name="Guy L."/>
            <person name="Ettema T.J."/>
        </authorList>
    </citation>
    <scope>NUCLEOTIDE SEQUENCE</scope>
</reference>
<dbReference type="SUPFAM" id="SSF143422">
    <property type="entry name" value="Transposase IS200-like"/>
    <property type="match status" value="1"/>
</dbReference>
<gene>
    <name evidence="2" type="ORF">LCGC14_1653730</name>
</gene>
<proteinExistence type="predicted"/>
<dbReference type="Gene3D" id="3.30.70.1290">
    <property type="entry name" value="Transposase IS200-like"/>
    <property type="match status" value="1"/>
</dbReference>
<dbReference type="PANTHER" id="PTHR34322:SF2">
    <property type="entry name" value="TRANSPOSASE IS200-LIKE DOMAIN-CONTAINING PROTEIN"/>
    <property type="match status" value="1"/>
</dbReference>
<name>A0A0F9HW39_9ZZZZ</name>
<sequence>MARAKRHYLSGHVWHITHRCHKKEFLLKFARDRGRWLQWLFETKKRYGLCILNYMVTSNHIHLLVVDGGGREVLPNAIQLIAGRTGQEYNHRKNRNGAFWEDRYHATAVSSDCHLIRCSVYIDMNMVRAGVVTHPSEWDFSGYNEIQKPRERYALIDYKRLMNLLHISTVDELRNSHKKWVEEILKTRNFGRESKWSQSIAVGSKSFVEGIKEKLGIRAKGRKVAGLRDLYHLREAQVAYNSNFAPENGVLSPNNTYFWNVNP</sequence>
<protein>
    <recommendedName>
        <fullName evidence="1">Transposase IS200-like domain-containing protein</fullName>
    </recommendedName>
</protein>
<dbReference type="AlphaFoldDB" id="A0A0F9HW39"/>
<accession>A0A0F9HW39</accession>
<dbReference type="Pfam" id="PF01797">
    <property type="entry name" value="Y1_Tnp"/>
    <property type="match status" value="1"/>
</dbReference>
<dbReference type="GO" id="GO:0006313">
    <property type="term" value="P:DNA transposition"/>
    <property type="evidence" value="ECO:0007669"/>
    <property type="project" value="InterPro"/>
</dbReference>
<dbReference type="EMBL" id="LAZR01013945">
    <property type="protein sequence ID" value="KKM19621.1"/>
    <property type="molecule type" value="Genomic_DNA"/>
</dbReference>
<dbReference type="GO" id="GO:0004803">
    <property type="term" value="F:transposase activity"/>
    <property type="evidence" value="ECO:0007669"/>
    <property type="project" value="InterPro"/>
</dbReference>
<evidence type="ECO:0000313" key="2">
    <source>
        <dbReference type="EMBL" id="KKM19621.1"/>
    </source>
</evidence>
<dbReference type="PANTHER" id="PTHR34322">
    <property type="entry name" value="TRANSPOSASE, Y1_TNP DOMAIN-CONTAINING"/>
    <property type="match status" value="1"/>
</dbReference>
<feature type="domain" description="Transposase IS200-like" evidence="1">
    <location>
        <begin position="9"/>
        <end position="125"/>
    </location>
</feature>
<evidence type="ECO:0000259" key="1">
    <source>
        <dbReference type="SMART" id="SM01321"/>
    </source>
</evidence>